<comment type="caution">
    <text evidence="1">The sequence shown here is derived from an EMBL/GenBank/DDBJ whole genome shotgun (WGS) entry which is preliminary data.</text>
</comment>
<dbReference type="RefSeq" id="WP_344283180.1">
    <property type="nucleotide sequence ID" value="NZ_BAAAHV010000022.1"/>
</dbReference>
<proteinExistence type="predicted"/>
<evidence type="ECO:0000313" key="2">
    <source>
        <dbReference type="Proteomes" id="UP001597542"/>
    </source>
</evidence>
<dbReference type="Proteomes" id="UP001597542">
    <property type="component" value="Unassembled WGS sequence"/>
</dbReference>
<organism evidence="1 2">
    <name type="scientific">Amycolatopsis albidoflavus</name>
    <dbReference type="NCBI Taxonomy" id="102226"/>
    <lineage>
        <taxon>Bacteria</taxon>
        <taxon>Bacillati</taxon>
        <taxon>Actinomycetota</taxon>
        <taxon>Actinomycetes</taxon>
        <taxon>Pseudonocardiales</taxon>
        <taxon>Pseudonocardiaceae</taxon>
        <taxon>Amycolatopsis</taxon>
    </lineage>
</organism>
<dbReference type="EMBL" id="JBHUKQ010000014">
    <property type="protein sequence ID" value="MFD2484159.1"/>
    <property type="molecule type" value="Genomic_DNA"/>
</dbReference>
<sequence length="69" mass="7929">MTLDRTGEEILEVSDEWPAIPTHDPRCDGTGWIDRDADPAIPCLDCKPWLRPTELRRKTFGPHEENTRA</sequence>
<keyword evidence="2" id="KW-1185">Reference proteome</keyword>
<evidence type="ECO:0000313" key="1">
    <source>
        <dbReference type="EMBL" id="MFD2484159.1"/>
    </source>
</evidence>
<protein>
    <submittedName>
        <fullName evidence="1">Uncharacterized protein</fullName>
    </submittedName>
</protein>
<reference evidence="2" key="1">
    <citation type="journal article" date="2019" name="Int. J. Syst. Evol. Microbiol.">
        <title>The Global Catalogue of Microorganisms (GCM) 10K type strain sequencing project: providing services to taxonomists for standard genome sequencing and annotation.</title>
        <authorList>
            <consortium name="The Broad Institute Genomics Platform"/>
            <consortium name="The Broad Institute Genome Sequencing Center for Infectious Disease"/>
            <person name="Wu L."/>
            <person name="Ma J."/>
        </authorList>
    </citation>
    <scope>NUCLEOTIDE SEQUENCE [LARGE SCALE GENOMIC DNA]</scope>
    <source>
        <strain evidence="2">CGMCC 4.7638</strain>
    </source>
</reference>
<name>A0ABW5I4A7_9PSEU</name>
<accession>A0ABW5I4A7</accession>
<gene>
    <name evidence="1" type="ORF">ACFSUT_28040</name>
</gene>